<keyword evidence="4" id="KW-1185">Reference proteome</keyword>
<evidence type="ECO:0000313" key="4">
    <source>
        <dbReference type="Proteomes" id="UP001373714"/>
    </source>
</evidence>
<name>A0AAV9UT60_9PEZI</name>
<feature type="region of interest" description="Disordered" evidence="1">
    <location>
        <begin position="32"/>
        <end position="51"/>
    </location>
</feature>
<evidence type="ECO:0000256" key="1">
    <source>
        <dbReference type="SAM" id="MobiDB-lite"/>
    </source>
</evidence>
<accession>A0AAV9UT60</accession>
<feature type="region of interest" description="Disordered" evidence="1">
    <location>
        <begin position="516"/>
        <end position="560"/>
    </location>
</feature>
<comment type="caution">
    <text evidence="3">The sequence shown here is derived from an EMBL/GenBank/DDBJ whole genome shotgun (WGS) entry which is preliminary data.</text>
</comment>
<evidence type="ECO:0000259" key="2">
    <source>
        <dbReference type="Pfam" id="PF10395"/>
    </source>
</evidence>
<feature type="domain" description="Utp8 beta-propeller" evidence="2">
    <location>
        <begin position="31"/>
        <end position="382"/>
    </location>
</feature>
<dbReference type="EMBL" id="JAVHNS010000007">
    <property type="protein sequence ID" value="KAK6348878.1"/>
    <property type="molecule type" value="Genomic_DNA"/>
</dbReference>
<protein>
    <recommendedName>
        <fullName evidence="2">Utp8 beta-propeller domain-containing protein</fullName>
    </recommendedName>
</protein>
<dbReference type="InterPro" id="IPR018843">
    <property type="entry name" value="Utp8_b-prop"/>
</dbReference>
<feature type="compositionally biased region" description="Polar residues" evidence="1">
    <location>
        <begin position="516"/>
        <end position="533"/>
    </location>
</feature>
<gene>
    <name evidence="3" type="ORF">TWF730_009644</name>
</gene>
<dbReference type="AlphaFoldDB" id="A0AAV9UT60"/>
<sequence>MAISSATAAPSVSLSNPYSLLPFSGTEYSSETSSNHCHGSQVHIQAGPSRKRKRSEFSIAVDGHGVSIVDVQAPRIISTYSAPPTTRFSCSPLSIKSANGSTRWTYASISSDNRSVSCWKEQAIRRSSRTNSVVSSPVSDFGPLDTTIEQHSRPVTGSSTVLSLHNIACSTKKGDGEDAAADDILVVSEDASIQCLSADLQVERWVVNSRNTPSHRTKGPLLMSTTLSINTAKKTLLKNRLEVLAGYQVKPGDCILVTLNATNRKENNVEASFYLISNASSMGHARRLAQIKLATTGAANKSQFTFHAATGTLFRQVDKAITTYDLSKLAPEPEALLEINSIIASVLPTSSSNLFVSTETAISVYNTKYGATHFTLNTTSKSSTNQVQDSGLHSSLVFLGYIPEIDVAVGFNQHGCFAIQLTKSGFFTGDTILDSLCKGVKSVDIEEEFDGSKRKYTVIDEKDREIEHLVKKETRARDVLKVLSELAAEGDAFGFEKEFAEFVKLDRKTGVYAITETGTANGTTPSNGSNGVNGSHIEPTSPHSNGSTPKDEDLPEFLYPPPEEGEYLDPKLENLSQSFVAAVLGMVFKPIITETGALELELIMSIPNVFKFLLWEGYFSCTNLPAQGSGFVDALTKFDPELNLLLFFLENASRSAIPLKEVVTSVKIVMMELVQGTDSTTTTITTTTNDIDEMDLNEETLDDEQLQRVTQQVEKALEQAQLLLDLSDVKERILRASLLRVGRFSRTAIIRTLRETLNGAELAGLIRILRRELLRDADERDNAGNINEAAESPQDNEWLGLICDLLTSAVDAAGMTGLLLAKDTLIQYGIDKPEPVSDEAEELEREELLLESLSSEVSATCESLEGAAQVSEALLHFLSRAEAYSEAITHAARPRKSIRPGDVRPHRQRKPEIVAREKKKAAVLPMGYPPPVTRKRFGDLAPQKLREVRESKYRKNLAVGAYSLERIEV</sequence>
<dbReference type="Proteomes" id="UP001373714">
    <property type="component" value="Unassembled WGS sequence"/>
</dbReference>
<dbReference type="Pfam" id="PF10395">
    <property type="entry name" value="Utp8_b_propeller"/>
    <property type="match status" value="1"/>
</dbReference>
<reference evidence="3 4" key="1">
    <citation type="submission" date="2019-10" db="EMBL/GenBank/DDBJ databases">
        <authorList>
            <person name="Palmer J.M."/>
        </authorList>
    </citation>
    <scope>NUCLEOTIDE SEQUENCE [LARGE SCALE GENOMIC DNA]</scope>
    <source>
        <strain evidence="3 4">TWF730</strain>
    </source>
</reference>
<proteinExistence type="predicted"/>
<organism evidence="3 4">
    <name type="scientific">Orbilia blumenaviensis</name>
    <dbReference type="NCBI Taxonomy" id="1796055"/>
    <lineage>
        <taxon>Eukaryota</taxon>
        <taxon>Fungi</taxon>
        <taxon>Dikarya</taxon>
        <taxon>Ascomycota</taxon>
        <taxon>Pezizomycotina</taxon>
        <taxon>Orbiliomycetes</taxon>
        <taxon>Orbiliales</taxon>
        <taxon>Orbiliaceae</taxon>
        <taxon>Orbilia</taxon>
    </lineage>
</organism>
<evidence type="ECO:0000313" key="3">
    <source>
        <dbReference type="EMBL" id="KAK6348878.1"/>
    </source>
</evidence>